<dbReference type="Gene3D" id="3.40.50.300">
    <property type="entry name" value="P-loop containing nucleotide triphosphate hydrolases"/>
    <property type="match status" value="1"/>
</dbReference>
<dbReference type="InterPro" id="IPR003593">
    <property type="entry name" value="AAA+_ATPase"/>
</dbReference>
<dbReference type="InterPro" id="IPR027417">
    <property type="entry name" value="P-loop_NTPase"/>
</dbReference>
<comment type="caution">
    <text evidence="5">The sequence shown here is derived from an EMBL/GenBank/DDBJ whole genome shotgun (WGS) entry which is preliminary data.</text>
</comment>
<dbReference type="InterPro" id="IPR050153">
    <property type="entry name" value="Metal_Ion_Import_ABC"/>
</dbReference>
<dbReference type="PROSITE" id="PS50893">
    <property type="entry name" value="ABC_TRANSPORTER_2"/>
    <property type="match status" value="1"/>
</dbReference>
<dbReference type="SUPFAM" id="SSF52540">
    <property type="entry name" value="P-loop containing nucleoside triphosphate hydrolases"/>
    <property type="match status" value="1"/>
</dbReference>
<sequence>MTGNDKTIFVEVKDLSVKIGKERIVDNVSFSIRKGENVAIIGPNGAGKTTMLKALLGNIPHTGDVVWHEKPVIGYVPQKFDFDKTIPFTVIEFFLIYSAKDHGFWFPSASVKERIKECLLHVKAEHLFDKNIGTLSRGELQRVLIAQAIFGRPNILILDEPTASVDIEGERTIYHLVRHLVEEFSLTSIIVSHDLHIVHDFADKVICINKKMLCVGAPRAALSKDVLEELYGGDVTLYTHEHK</sequence>
<accession>A0A1F5AYU3</accession>
<dbReference type="SMART" id="SM00382">
    <property type="entry name" value="AAA"/>
    <property type="match status" value="1"/>
</dbReference>
<proteinExistence type="predicted"/>
<keyword evidence="1" id="KW-0813">Transport</keyword>
<organism evidence="5 6">
    <name type="scientific">Candidatus Azambacteria bacterium RBG_16_47_10</name>
    <dbReference type="NCBI Taxonomy" id="1797292"/>
    <lineage>
        <taxon>Bacteria</taxon>
        <taxon>Candidatus Azamiibacteriota</taxon>
    </lineage>
</organism>
<dbReference type="Proteomes" id="UP000176639">
    <property type="component" value="Unassembled WGS sequence"/>
</dbReference>
<feature type="domain" description="ABC transporter" evidence="4">
    <location>
        <begin position="10"/>
        <end position="235"/>
    </location>
</feature>
<keyword evidence="2" id="KW-0547">Nucleotide-binding</keyword>
<dbReference type="InterPro" id="IPR003439">
    <property type="entry name" value="ABC_transporter-like_ATP-bd"/>
</dbReference>
<evidence type="ECO:0000256" key="2">
    <source>
        <dbReference type="ARBA" id="ARBA00022741"/>
    </source>
</evidence>
<name>A0A1F5AYU3_9BACT</name>
<dbReference type="GO" id="GO:0005524">
    <property type="term" value="F:ATP binding"/>
    <property type="evidence" value="ECO:0007669"/>
    <property type="project" value="UniProtKB-KW"/>
</dbReference>
<dbReference type="PANTHER" id="PTHR42734">
    <property type="entry name" value="METAL TRANSPORT SYSTEM ATP-BINDING PROTEIN TM_0124-RELATED"/>
    <property type="match status" value="1"/>
</dbReference>
<dbReference type="GO" id="GO:0016887">
    <property type="term" value="F:ATP hydrolysis activity"/>
    <property type="evidence" value="ECO:0007669"/>
    <property type="project" value="InterPro"/>
</dbReference>
<reference evidence="5 6" key="1">
    <citation type="journal article" date="2016" name="Nat. Commun.">
        <title>Thousands of microbial genomes shed light on interconnected biogeochemical processes in an aquifer system.</title>
        <authorList>
            <person name="Anantharaman K."/>
            <person name="Brown C.T."/>
            <person name="Hug L.A."/>
            <person name="Sharon I."/>
            <person name="Castelle C.J."/>
            <person name="Probst A.J."/>
            <person name="Thomas B.C."/>
            <person name="Singh A."/>
            <person name="Wilkins M.J."/>
            <person name="Karaoz U."/>
            <person name="Brodie E.L."/>
            <person name="Williams K.H."/>
            <person name="Hubbard S.S."/>
            <person name="Banfield J.F."/>
        </authorList>
    </citation>
    <scope>NUCLEOTIDE SEQUENCE [LARGE SCALE GENOMIC DNA]</scope>
</reference>
<evidence type="ECO:0000256" key="1">
    <source>
        <dbReference type="ARBA" id="ARBA00022448"/>
    </source>
</evidence>
<evidence type="ECO:0000259" key="4">
    <source>
        <dbReference type="PROSITE" id="PS50893"/>
    </source>
</evidence>
<dbReference type="AlphaFoldDB" id="A0A1F5AYU3"/>
<gene>
    <name evidence="5" type="ORF">A2Z10_02230</name>
</gene>
<dbReference type="EMBL" id="MEYI01000043">
    <property type="protein sequence ID" value="OGD23374.1"/>
    <property type="molecule type" value="Genomic_DNA"/>
</dbReference>
<evidence type="ECO:0000313" key="5">
    <source>
        <dbReference type="EMBL" id="OGD23374.1"/>
    </source>
</evidence>
<evidence type="ECO:0000256" key="3">
    <source>
        <dbReference type="ARBA" id="ARBA00022840"/>
    </source>
</evidence>
<keyword evidence="3" id="KW-0067">ATP-binding</keyword>
<protein>
    <recommendedName>
        <fullName evidence="4">ABC transporter domain-containing protein</fullName>
    </recommendedName>
</protein>
<evidence type="ECO:0000313" key="6">
    <source>
        <dbReference type="Proteomes" id="UP000176639"/>
    </source>
</evidence>
<dbReference type="Pfam" id="PF00005">
    <property type="entry name" value="ABC_tran"/>
    <property type="match status" value="1"/>
</dbReference>